<dbReference type="GO" id="GO:0003824">
    <property type="term" value="F:catalytic activity"/>
    <property type="evidence" value="ECO:0007669"/>
    <property type="project" value="InterPro"/>
</dbReference>
<feature type="binding site" evidence="5">
    <location>
        <position position="66"/>
    </location>
    <ligand>
        <name>[4Fe-4S] cluster</name>
        <dbReference type="ChEBI" id="CHEBI:49883"/>
        <note>4Fe-4S-S-AdoMet</note>
    </ligand>
</feature>
<accession>A0A9Q1ZC47</accession>
<evidence type="ECO:0000256" key="4">
    <source>
        <dbReference type="ARBA" id="ARBA00023014"/>
    </source>
</evidence>
<dbReference type="SFLD" id="SFLDS00029">
    <property type="entry name" value="Radical_SAM"/>
    <property type="match status" value="1"/>
</dbReference>
<dbReference type="AlphaFoldDB" id="A0A9Q1ZC47"/>
<feature type="binding site" evidence="5">
    <location>
        <position position="59"/>
    </location>
    <ligand>
        <name>[4Fe-4S] cluster</name>
        <dbReference type="ChEBI" id="CHEBI:49883"/>
        <note>4Fe-4S-S-AdoMet</note>
    </ligand>
</feature>
<organism evidence="7 8">
    <name type="scientific">Clostridium botulinum</name>
    <dbReference type="NCBI Taxonomy" id="1491"/>
    <lineage>
        <taxon>Bacteria</taxon>
        <taxon>Bacillati</taxon>
        <taxon>Bacillota</taxon>
        <taxon>Clostridia</taxon>
        <taxon>Eubacteriales</taxon>
        <taxon>Clostridiaceae</taxon>
        <taxon>Clostridium</taxon>
    </lineage>
</organism>
<evidence type="ECO:0000313" key="7">
    <source>
        <dbReference type="EMBL" id="KOA82581.1"/>
    </source>
</evidence>
<dbReference type="GO" id="GO:0046872">
    <property type="term" value="F:metal ion binding"/>
    <property type="evidence" value="ECO:0007669"/>
    <property type="project" value="UniProtKB-KW"/>
</dbReference>
<dbReference type="InterPro" id="IPR016431">
    <property type="entry name" value="Pyrv-formate_lyase-activ_prd"/>
</dbReference>
<evidence type="ECO:0000256" key="2">
    <source>
        <dbReference type="ARBA" id="ARBA00022723"/>
    </source>
</evidence>
<dbReference type="RefSeq" id="WP_013724362.1">
    <property type="nucleotide sequence ID" value="NZ_LGVO01000007.1"/>
</dbReference>
<feature type="domain" description="Radical SAM core" evidence="6">
    <location>
        <begin position="54"/>
        <end position="191"/>
    </location>
</feature>
<reference evidence="7 8" key="1">
    <citation type="submission" date="2015-07" db="EMBL/GenBank/DDBJ databases">
        <title>Draft genome sequences of 17 French Clostridium botulinum group III.</title>
        <authorList>
            <person name="Woudstra C."/>
            <person name="Le Marechal C."/>
            <person name="Souillard R."/>
            <person name="Bayon-Auboyer M.-H."/>
            <person name="Dessouter D."/>
            <person name="Fach P."/>
        </authorList>
    </citation>
    <scope>NUCLEOTIDE SEQUENCE [LARGE SCALE GENOMIC DNA]</scope>
    <source>
        <strain evidence="7 8">12LNRI-CD</strain>
    </source>
</reference>
<proteinExistence type="predicted"/>
<keyword evidence="3 5" id="KW-0408">Iron</keyword>
<keyword evidence="4 5" id="KW-0411">Iron-sulfur</keyword>
<evidence type="ECO:0000256" key="5">
    <source>
        <dbReference type="PIRSR" id="PIRSR004869-50"/>
    </source>
</evidence>
<dbReference type="InterPro" id="IPR007197">
    <property type="entry name" value="rSAM"/>
</dbReference>
<dbReference type="PANTHER" id="PTHR43075:SF1">
    <property type="entry name" value="FORMATE LYASE ACTIVATING ENZYME, PUTATIVE (AFU_ORTHOLOGUE AFUA_2G15630)-RELATED"/>
    <property type="match status" value="1"/>
</dbReference>
<name>A0A9Q1ZC47_CLOBO</name>
<dbReference type="PANTHER" id="PTHR43075">
    <property type="entry name" value="FORMATE LYASE ACTIVATING ENZYME, PUTATIVE (AFU_ORTHOLOGUE AFUA_2G15630)-RELATED"/>
    <property type="match status" value="1"/>
</dbReference>
<dbReference type="CDD" id="cd01335">
    <property type="entry name" value="Radical_SAM"/>
    <property type="match status" value="1"/>
</dbReference>
<feature type="binding site" evidence="5">
    <location>
        <position position="63"/>
    </location>
    <ligand>
        <name>[4Fe-4S] cluster</name>
        <dbReference type="ChEBI" id="CHEBI:49883"/>
        <note>4Fe-4S-S-AdoMet</note>
    </ligand>
</feature>
<dbReference type="Proteomes" id="UP000037540">
    <property type="component" value="Unassembled WGS sequence"/>
</dbReference>
<comment type="caution">
    <text evidence="7">The sequence shown here is derived from an EMBL/GenBank/DDBJ whole genome shotgun (WGS) entry which is preliminary data.</text>
</comment>
<comment type="cofactor">
    <cofactor evidence="5">
        <name>[4Fe-4S] cluster</name>
        <dbReference type="ChEBI" id="CHEBI:49883"/>
    </cofactor>
    <text evidence="5">Binds 1 [4Fe-4S] cluster. The cluster is coordinated with 3 cysteines and an exchangeable S-adenosyl-L-methionine.</text>
</comment>
<dbReference type="InterPro" id="IPR058240">
    <property type="entry name" value="rSAM_sf"/>
</dbReference>
<gene>
    <name evidence="7" type="ORF">ADU74_13330</name>
</gene>
<dbReference type="SFLD" id="SFLDG01099">
    <property type="entry name" value="Uncharacterised_Radical_SAM_Su"/>
    <property type="match status" value="1"/>
</dbReference>
<evidence type="ECO:0000313" key="8">
    <source>
        <dbReference type="Proteomes" id="UP000037540"/>
    </source>
</evidence>
<dbReference type="GO" id="GO:0051536">
    <property type="term" value="F:iron-sulfur cluster binding"/>
    <property type="evidence" value="ECO:0007669"/>
    <property type="project" value="UniProtKB-KW"/>
</dbReference>
<keyword evidence="2 5" id="KW-0479">Metal-binding</keyword>
<sequence length="296" mass="33672">MLNKCNLCYRHCGVNRLDGELGFCKSSDKVKLARVSLHHWEEPCISGTLGSGTIFFSNCNLKCVFCQNHSISTNGIGKEISIERLSEIFLEQQNKGAHNINLVTPSHFVPQIIKALKIAKNKGLTIPIVYNTNSYENLETIQALKGYIDIYLPDFKYYKDLYAIKYSNAPNYFKVASKVILEMFHQVGKPKFDETGLMTRGVIVRHLMIPGLLFDSKKIIDYLYNTYKNSIYISIMNQYTPTDNLTNYPEINKTINPKHYSSLIDYCVSLGITNAFIQDEGTATESFIPNFDLRGI</sequence>
<protein>
    <submittedName>
        <fullName evidence="7">Fe-S protein</fullName>
    </submittedName>
</protein>
<evidence type="ECO:0000259" key="6">
    <source>
        <dbReference type="Pfam" id="PF04055"/>
    </source>
</evidence>
<dbReference type="Pfam" id="PF04055">
    <property type="entry name" value="Radical_SAM"/>
    <property type="match status" value="1"/>
</dbReference>
<dbReference type="InterPro" id="IPR013785">
    <property type="entry name" value="Aldolase_TIM"/>
</dbReference>
<dbReference type="PIRSF" id="PIRSF004869">
    <property type="entry name" value="PflX_prd"/>
    <property type="match status" value="1"/>
</dbReference>
<evidence type="ECO:0000256" key="1">
    <source>
        <dbReference type="ARBA" id="ARBA00022691"/>
    </source>
</evidence>
<dbReference type="SUPFAM" id="SSF102114">
    <property type="entry name" value="Radical SAM enzymes"/>
    <property type="match status" value="1"/>
</dbReference>
<dbReference type="EMBL" id="LGVR01000101">
    <property type="protein sequence ID" value="KOA82581.1"/>
    <property type="molecule type" value="Genomic_DNA"/>
</dbReference>
<keyword evidence="1 5" id="KW-0949">S-adenosyl-L-methionine</keyword>
<evidence type="ECO:0000256" key="3">
    <source>
        <dbReference type="ARBA" id="ARBA00023004"/>
    </source>
</evidence>
<dbReference type="OrthoDB" id="9781783at2"/>
<dbReference type="Gene3D" id="3.20.20.70">
    <property type="entry name" value="Aldolase class I"/>
    <property type="match status" value="1"/>
</dbReference>
<dbReference type="InterPro" id="IPR040085">
    <property type="entry name" value="MJ0674-like"/>
</dbReference>